<dbReference type="InterPro" id="IPR057666">
    <property type="entry name" value="DrpA_SLOG"/>
</dbReference>
<dbReference type="PANTHER" id="PTHR43022:SF1">
    <property type="entry name" value="PROTEIN SMF"/>
    <property type="match status" value="1"/>
</dbReference>
<dbReference type="SUPFAM" id="SSF102405">
    <property type="entry name" value="MCP/YpsA-like"/>
    <property type="match status" value="1"/>
</dbReference>
<dbReference type="PANTHER" id="PTHR43022">
    <property type="entry name" value="PROTEIN SMF"/>
    <property type="match status" value="1"/>
</dbReference>
<dbReference type="AlphaFoldDB" id="A0A087C120"/>
<dbReference type="RefSeq" id="WP_033511097.1">
    <property type="nucleotide sequence ID" value="NZ_JDUO01000001.1"/>
</dbReference>
<organism evidence="4 5">
    <name type="scientific">Bifidobacterium mongoliense DSM 21395</name>
    <dbReference type="NCBI Taxonomy" id="1437603"/>
    <lineage>
        <taxon>Bacteria</taxon>
        <taxon>Bacillati</taxon>
        <taxon>Actinomycetota</taxon>
        <taxon>Actinomycetes</taxon>
        <taxon>Bifidobacteriales</taxon>
        <taxon>Bifidobacteriaceae</taxon>
        <taxon>Bifidobacterium</taxon>
    </lineage>
</organism>
<sequence length="518" mass="54922">MTRHPTTGPPDHQTVSRALLTHCIDSADALMFATMKGSGDATEVARLLCAIHAGDTGRDDLERLFARGLVRWGRRVTPSAIQAFRKALVCWLTRLDTLPCLDTEPLGDHFTNHGTLWIIAPHSPWWPTQLDDLSIRKDWAPPLCLWGRGDVDALVSCPHPVAIVGSRGCDDYGREVARELGRSAADAGHLVVSGGAMGTDAAAHWGAIEAMGQRVDDAFRRRCGRTIAVFAGGLDHIGPRVNDRLFARILEHGGALVSELCPDAIPEPRRFLLRNRIIAALATTIVVTQARRRSGALNTANWAADLGRDVHAVPGDITAPRNAGCNRLIHESKATILCTTEAIDDICHAPHDALTPLDDTAPSLHDAEPPPLGTTSPLLDTTSPSLGTAPQAHEVVSPPHGKGVPPPPTDMTSRHRDAPGDGGACASPATVAPATVAPATSPAPVFPEPVSAAAVLDALRRCGARSRGAGADEVLAALQEGIGHDTPRVTIRDLMGVLGLMELDGTIRFERGRITPCP</sequence>
<feature type="region of interest" description="Disordered" evidence="2">
    <location>
        <begin position="358"/>
        <end position="429"/>
    </location>
</feature>
<evidence type="ECO:0000313" key="5">
    <source>
        <dbReference type="Proteomes" id="UP000029082"/>
    </source>
</evidence>
<feature type="compositionally biased region" description="Low complexity" evidence="2">
    <location>
        <begin position="373"/>
        <end position="388"/>
    </location>
</feature>
<dbReference type="Proteomes" id="UP000029082">
    <property type="component" value="Unassembled WGS sequence"/>
</dbReference>
<name>A0A087C120_9BIFI</name>
<keyword evidence="5" id="KW-1185">Reference proteome</keyword>
<comment type="caution">
    <text evidence="4">The sequence shown here is derived from an EMBL/GenBank/DDBJ whole genome shotgun (WGS) entry which is preliminary data.</text>
</comment>
<evidence type="ECO:0000313" key="4">
    <source>
        <dbReference type="EMBL" id="KFI76970.1"/>
    </source>
</evidence>
<feature type="domain" description="Smf/DprA SLOG" evidence="3">
    <location>
        <begin position="118"/>
        <end position="343"/>
    </location>
</feature>
<dbReference type="STRING" id="1437603.GCA_000771525_00135"/>
<dbReference type="OrthoDB" id="9785707at2"/>
<reference evidence="4 5" key="1">
    <citation type="submission" date="2014-03" db="EMBL/GenBank/DDBJ databases">
        <title>Genomics of Bifidobacteria.</title>
        <authorList>
            <person name="Ventura M."/>
            <person name="Milani C."/>
            <person name="Lugli G.A."/>
        </authorList>
    </citation>
    <scope>NUCLEOTIDE SEQUENCE [LARGE SCALE GENOMIC DNA]</scope>
    <source>
        <strain evidence="4 5">DSM 21395</strain>
    </source>
</reference>
<dbReference type="InterPro" id="IPR003488">
    <property type="entry name" value="DprA"/>
</dbReference>
<dbReference type="GO" id="GO:0009294">
    <property type="term" value="P:DNA-mediated transformation"/>
    <property type="evidence" value="ECO:0007669"/>
    <property type="project" value="InterPro"/>
</dbReference>
<dbReference type="eggNOG" id="COG0758">
    <property type="taxonomic scope" value="Bacteria"/>
</dbReference>
<proteinExistence type="inferred from homology"/>
<dbReference type="Gene3D" id="3.40.50.450">
    <property type="match status" value="1"/>
</dbReference>
<evidence type="ECO:0000256" key="2">
    <source>
        <dbReference type="SAM" id="MobiDB-lite"/>
    </source>
</evidence>
<evidence type="ECO:0000256" key="1">
    <source>
        <dbReference type="ARBA" id="ARBA00006525"/>
    </source>
</evidence>
<dbReference type="GeneID" id="93093695"/>
<dbReference type="Pfam" id="PF02481">
    <property type="entry name" value="DNA_processg_A"/>
    <property type="match status" value="1"/>
</dbReference>
<dbReference type="EMBL" id="JGZE01000010">
    <property type="protein sequence ID" value="KFI76970.1"/>
    <property type="molecule type" value="Genomic_DNA"/>
</dbReference>
<comment type="similarity">
    <text evidence="1">Belongs to the DprA/Smf family.</text>
</comment>
<gene>
    <name evidence="4" type="ORF">BMON_0525</name>
</gene>
<evidence type="ECO:0000259" key="3">
    <source>
        <dbReference type="Pfam" id="PF02481"/>
    </source>
</evidence>
<protein>
    <submittedName>
        <fullName evidence="4">DNA protecting protein DprA</fullName>
    </submittedName>
</protein>
<accession>A0A087C120</accession>